<sequence>MAKISAKPQIEQLAQMIAKLSPVERQHLCELLATLEEERDPGALKALQESEEDVRQGRLYSFRDIFGDE</sequence>
<dbReference type="EMBL" id="AP011803">
    <property type="protein sequence ID" value="BAL59701.1"/>
    <property type="molecule type" value="Genomic_DNA"/>
</dbReference>
<accession>H5SVR8</accession>
<gene>
    <name evidence="1" type="ORF">HGMM_OP4C337</name>
</gene>
<organism evidence="1">
    <name type="scientific">Acetithermum autotrophicum</name>
    <dbReference type="NCBI Taxonomy" id="1446466"/>
    <lineage>
        <taxon>Bacteria</taxon>
        <taxon>Candidatus Bipolaricaulota</taxon>
        <taxon>Candidatus Acetithermum</taxon>
    </lineage>
</organism>
<reference evidence="1" key="2">
    <citation type="journal article" date="2012" name="PLoS ONE">
        <title>A Deeply Branching Thermophilic Bacterium with an Ancient Acetyl-CoA Pathway Dominates a Subsurface Ecosystem.</title>
        <authorList>
            <person name="Takami H."/>
            <person name="Noguchi H."/>
            <person name="Takaki Y."/>
            <person name="Uchiyama I."/>
            <person name="Toyoda A."/>
            <person name="Nishi S."/>
            <person name="Chee G.-J."/>
            <person name="Arai W."/>
            <person name="Nunoura T."/>
            <person name="Itoh T."/>
            <person name="Hattori M."/>
            <person name="Takai K."/>
        </authorList>
    </citation>
    <scope>NUCLEOTIDE SEQUENCE</scope>
</reference>
<evidence type="ECO:0000313" key="1">
    <source>
        <dbReference type="EMBL" id="BAL59701.1"/>
    </source>
</evidence>
<reference evidence="1" key="1">
    <citation type="journal article" date="2005" name="Environ. Microbiol.">
        <title>Genetic and functional properties of uncultivated thermophilic crenarchaeotes from a subsurface gold mine as revealed by analysis of genome fragments.</title>
        <authorList>
            <person name="Nunoura T."/>
            <person name="Hirayama H."/>
            <person name="Takami H."/>
            <person name="Oida H."/>
            <person name="Nishi S."/>
            <person name="Shimamura S."/>
            <person name="Suzuki Y."/>
            <person name="Inagaki F."/>
            <person name="Takai K."/>
            <person name="Nealson K.H."/>
            <person name="Horikoshi K."/>
        </authorList>
    </citation>
    <scope>NUCLEOTIDE SEQUENCE</scope>
</reference>
<protein>
    <submittedName>
        <fullName evidence="1">Uncharacterized protein</fullName>
    </submittedName>
</protein>
<proteinExistence type="predicted"/>
<name>H5SVR8_ACEAU</name>
<dbReference type="AlphaFoldDB" id="H5SVR8"/>